<dbReference type="STRING" id="935791.I3EIJ3"/>
<keyword evidence="1" id="KW-0812">Transmembrane</keyword>
<evidence type="ECO:0000313" key="4">
    <source>
        <dbReference type="Proteomes" id="UP000002872"/>
    </source>
</evidence>
<dbReference type="SMART" id="SM00271">
    <property type="entry name" value="DnaJ"/>
    <property type="match status" value="1"/>
</dbReference>
<name>I3EIJ3_NEMP3</name>
<dbReference type="InterPro" id="IPR036869">
    <property type="entry name" value="J_dom_sf"/>
</dbReference>
<dbReference type="Gene3D" id="1.10.287.110">
    <property type="entry name" value="DnaJ domain"/>
    <property type="match status" value="1"/>
</dbReference>
<dbReference type="VEuPathDB" id="MicrosporidiaDB:NEQG_00859"/>
<dbReference type="InterPro" id="IPR051100">
    <property type="entry name" value="DnaJ_subfamily_B/C"/>
</dbReference>
<dbReference type="AlphaFoldDB" id="I3EIJ3"/>
<dbReference type="HOGENOM" id="CLU_1731970_0_0_1"/>
<dbReference type="CDD" id="cd06257">
    <property type="entry name" value="DnaJ"/>
    <property type="match status" value="1"/>
</dbReference>
<dbReference type="EMBL" id="GL870877">
    <property type="protein sequence ID" value="EIJ89040.1"/>
    <property type="molecule type" value="Genomic_DNA"/>
</dbReference>
<dbReference type="PROSITE" id="PS50076">
    <property type="entry name" value="DNAJ_2"/>
    <property type="match status" value="1"/>
</dbReference>
<keyword evidence="4" id="KW-1185">Reference proteome</keyword>
<keyword evidence="1" id="KW-1133">Transmembrane helix</keyword>
<dbReference type="PRINTS" id="PR00625">
    <property type="entry name" value="JDOMAIN"/>
</dbReference>
<dbReference type="SUPFAM" id="SSF46565">
    <property type="entry name" value="Chaperone J-domain"/>
    <property type="match status" value="1"/>
</dbReference>
<dbReference type="OrthoDB" id="442087at2759"/>
<feature type="transmembrane region" description="Helical" evidence="1">
    <location>
        <begin position="136"/>
        <end position="154"/>
    </location>
</feature>
<dbReference type="OMA" id="QAHEYRR"/>
<evidence type="ECO:0000256" key="1">
    <source>
        <dbReference type="SAM" id="Phobius"/>
    </source>
</evidence>
<dbReference type="PANTHER" id="PTHR43908">
    <property type="entry name" value="AT29763P-RELATED"/>
    <property type="match status" value="1"/>
</dbReference>
<sequence>MDEIKRILKQKEDSYKVLNVSAGSSKEEIRKSYKKLAIKIHPDRNSHPNASEAFIVLQNAYEDLTEGKPKYTQAHEYRRGHRTDNTFTQEDLDHIMKWYTAMSGANYTFSYGSFNYGPSAFQQTFYRRRQSPQIEISNRIAVVLLVLLFVYSLLR</sequence>
<dbReference type="GO" id="GO:0005789">
    <property type="term" value="C:endoplasmic reticulum membrane"/>
    <property type="evidence" value="ECO:0007669"/>
    <property type="project" value="TreeGrafter"/>
</dbReference>
<accession>I3EIJ3</accession>
<gene>
    <name evidence="3" type="ORF">NEQG_00859</name>
</gene>
<evidence type="ECO:0000313" key="3">
    <source>
        <dbReference type="EMBL" id="EIJ89040.1"/>
    </source>
</evidence>
<dbReference type="GO" id="GO:0030544">
    <property type="term" value="F:Hsp70 protein binding"/>
    <property type="evidence" value="ECO:0007669"/>
    <property type="project" value="TreeGrafter"/>
</dbReference>
<dbReference type="GO" id="GO:0071218">
    <property type="term" value="P:cellular response to misfolded protein"/>
    <property type="evidence" value="ECO:0007669"/>
    <property type="project" value="TreeGrafter"/>
</dbReference>
<dbReference type="Pfam" id="PF00226">
    <property type="entry name" value="DnaJ"/>
    <property type="match status" value="1"/>
</dbReference>
<reference evidence="3" key="1">
    <citation type="submission" date="2011-01" db="EMBL/GenBank/DDBJ databases">
        <title>The Genome Sequence of Nematocida parisii strain ERTm3.</title>
        <authorList>
            <consortium name="The Broad Institute Genome Sequencing Platform"/>
            <consortium name="The Broad Institute Genome Sequencing Center for Infectious Disease"/>
            <person name="Cuomo C."/>
            <person name="Troemel E."/>
            <person name="Young S.K."/>
            <person name="Zeng Q."/>
            <person name="Gargeya S."/>
            <person name="Fitzgerald M."/>
            <person name="Haas B."/>
            <person name="Abouelleil A."/>
            <person name="Alvarado L."/>
            <person name="Arachchi H.M."/>
            <person name="Berlin A."/>
            <person name="Chapman S.B."/>
            <person name="Gearin G."/>
            <person name="Goldberg J."/>
            <person name="Griggs A."/>
            <person name="Gujja S."/>
            <person name="Hansen M."/>
            <person name="Heiman D."/>
            <person name="Howarth C."/>
            <person name="Larimer J."/>
            <person name="Lui A."/>
            <person name="MacDonald P.J.P."/>
            <person name="McCowen C."/>
            <person name="Montmayeur A."/>
            <person name="Murphy C."/>
            <person name="Neiman D."/>
            <person name="Pearson M."/>
            <person name="Priest M."/>
            <person name="Roberts A."/>
            <person name="Saif S."/>
            <person name="Shea T."/>
            <person name="Sisk P."/>
            <person name="Stolte C."/>
            <person name="Sykes S."/>
            <person name="Wortman J."/>
            <person name="Nusbaum C."/>
            <person name="Birren B."/>
        </authorList>
    </citation>
    <scope>NUCLEOTIDE SEQUENCE</scope>
    <source>
        <strain evidence="3">ERTm3</strain>
    </source>
</reference>
<protein>
    <recommendedName>
        <fullName evidence="2">J domain-containing protein</fullName>
    </recommendedName>
</protein>
<dbReference type="InParanoid" id="I3EIJ3"/>
<dbReference type="Proteomes" id="UP000002872">
    <property type="component" value="Unassembled WGS sequence"/>
</dbReference>
<keyword evidence="1" id="KW-0472">Membrane</keyword>
<feature type="domain" description="J" evidence="2">
    <location>
        <begin position="13"/>
        <end position="75"/>
    </location>
</feature>
<dbReference type="InterPro" id="IPR001623">
    <property type="entry name" value="DnaJ_domain"/>
</dbReference>
<evidence type="ECO:0000259" key="2">
    <source>
        <dbReference type="PROSITE" id="PS50076"/>
    </source>
</evidence>
<proteinExistence type="predicted"/>
<organism evidence="3 4">
    <name type="scientific">Nematocida parisii (strain ERTm3)</name>
    <name type="common">Nematode killer fungus</name>
    <dbReference type="NCBI Taxonomy" id="935791"/>
    <lineage>
        <taxon>Eukaryota</taxon>
        <taxon>Fungi</taxon>
        <taxon>Fungi incertae sedis</taxon>
        <taxon>Microsporidia</taxon>
        <taxon>Nematocida</taxon>
    </lineage>
</organism>
<dbReference type="PANTHER" id="PTHR43908:SF3">
    <property type="entry name" value="AT29763P-RELATED"/>
    <property type="match status" value="1"/>
</dbReference>